<reference evidence="6" key="2">
    <citation type="journal article" date="2007" name="PLoS Biol.">
        <title>Survey sequencing and comparative analysis of the elephant shark (Callorhinchus milii) genome.</title>
        <authorList>
            <person name="Venkatesh B."/>
            <person name="Kirkness E.F."/>
            <person name="Loh Y.H."/>
            <person name="Halpern A.L."/>
            <person name="Lee A.P."/>
            <person name="Johnson J."/>
            <person name="Dandona N."/>
            <person name="Viswanathan L.D."/>
            <person name="Tay A."/>
            <person name="Venter J.C."/>
            <person name="Strausberg R.L."/>
            <person name="Brenner S."/>
        </authorList>
    </citation>
    <scope>NUCLEOTIDE SEQUENCE [LARGE SCALE GENOMIC DNA]</scope>
</reference>
<dbReference type="SUPFAM" id="SSF51045">
    <property type="entry name" value="WW domain"/>
    <property type="match status" value="2"/>
</dbReference>
<dbReference type="GeneTree" id="ENSGT00970000196963"/>
<reference evidence="5" key="4">
    <citation type="submission" date="2025-08" db="UniProtKB">
        <authorList>
            <consortium name="Ensembl"/>
        </authorList>
    </citation>
    <scope>IDENTIFICATION</scope>
</reference>
<name>A0A4W3HTA1_CALMI</name>
<evidence type="ECO:0000313" key="6">
    <source>
        <dbReference type="Proteomes" id="UP000314986"/>
    </source>
</evidence>
<feature type="domain" description="WW" evidence="4">
    <location>
        <begin position="39"/>
        <end position="73"/>
    </location>
</feature>
<feature type="compositionally biased region" description="Low complexity" evidence="2">
    <location>
        <begin position="87"/>
        <end position="101"/>
    </location>
</feature>
<protein>
    <recommendedName>
        <fullName evidence="4">WW domain-containing protein</fullName>
    </recommendedName>
</protein>
<dbReference type="AlphaFoldDB" id="A0A4W3HTA1"/>
<keyword evidence="3" id="KW-1133">Transmembrane helix</keyword>
<dbReference type="CDD" id="cd00201">
    <property type="entry name" value="WW"/>
    <property type="match status" value="2"/>
</dbReference>
<feature type="compositionally biased region" description="Basic and acidic residues" evidence="2">
    <location>
        <begin position="133"/>
        <end position="144"/>
    </location>
</feature>
<feature type="region of interest" description="Disordered" evidence="2">
    <location>
        <begin position="121"/>
        <end position="158"/>
    </location>
</feature>
<feature type="compositionally biased region" description="Polar residues" evidence="2">
    <location>
        <begin position="179"/>
        <end position="195"/>
    </location>
</feature>
<dbReference type="InParanoid" id="A0A4W3HTA1"/>
<reference evidence="6" key="3">
    <citation type="journal article" date="2014" name="Nature">
        <title>Elephant shark genome provides unique insights into gnathostome evolution.</title>
        <authorList>
            <consortium name="International Elephant Shark Genome Sequencing Consortium"/>
            <person name="Venkatesh B."/>
            <person name="Lee A.P."/>
            <person name="Ravi V."/>
            <person name="Maurya A.K."/>
            <person name="Lian M.M."/>
            <person name="Swann J.B."/>
            <person name="Ohta Y."/>
            <person name="Flajnik M.F."/>
            <person name="Sutoh Y."/>
            <person name="Kasahara M."/>
            <person name="Hoon S."/>
            <person name="Gangu V."/>
            <person name="Roy S.W."/>
            <person name="Irimia M."/>
            <person name="Korzh V."/>
            <person name="Kondrychyn I."/>
            <person name="Lim Z.W."/>
            <person name="Tay B.H."/>
            <person name="Tohari S."/>
            <person name="Kong K.W."/>
            <person name="Ho S."/>
            <person name="Lorente-Galdos B."/>
            <person name="Quilez J."/>
            <person name="Marques-Bonet T."/>
            <person name="Raney B.J."/>
            <person name="Ingham P.W."/>
            <person name="Tay A."/>
            <person name="Hillier L.W."/>
            <person name="Minx P."/>
            <person name="Boehm T."/>
            <person name="Wilson R.K."/>
            <person name="Brenner S."/>
            <person name="Warren W.C."/>
        </authorList>
    </citation>
    <scope>NUCLEOTIDE SEQUENCE [LARGE SCALE GENOMIC DNA]</scope>
</reference>
<evidence type="ECO:0000313" key="5">
    <source>
        <dbReference type="Ensembl" id="ENSCMIP00000018550.1"/>
    </source>
</evidence>
<dbReference type="InterPro" id="IPR036020">
    <property type="entry name" value="WW_dom_sf"/>
</dbReference>
<reference evidence="5" key="5">
    <citation type="submission" date="2025-09" db="UniProtKB">
        <authorList>
            <consortium name="Ensembl"/>
        </authorList>
    </citation>
    <scope>IDENTIFICATION</scope>
</reference>
<keyword evidence="6" id="KW-1185">Reference proteome</keyword>
<dbReference type="Proteomes" id="UP000314986">
    <property type="component" value="Unassembled WGS sequence"/>
</dbReference>
<dbReference type="SMART" id="SM00456">
    <property type="entry name" value="WW"/>
    <property type="match status" value="2"/>
</dbReference>
<feature type="compositionally biased region" description="Polar residues" evidence="2">
    <location>
        <begin position="50"/>
        <end position="77"/>
    </location>
</feature>
<accession>A0A4W3HTA1</accession>
<dbReference type="Pfam" id="PF00397">
    <property type="entry name" value="WW"/>
    <property type="match status" value="2"/>
</dbReference>
<dbReference type="GO" id="GO:0005737">
    <property type="term" value="C:cytoplasm"/>
    <property type="evidence" value="ECO:0007669"/>
    <property type="project" value="TreeGrafter"/>
</dbReference>
<dbReference type="PANTHER" id="PTHR23176:SF104">
    <property type="entry name" value="RHO GTPASE-ACTIVATING PROTEIN 27"/>
    <property type="match status" value="1"/>
</dbReference>
<dbReference type="OMA" id="EEWESHV"/>
<evidence type="ECO:0000259" key="4">
    <source>
        <dbReference type="PROSITE" id="PS50020"/>
    </source>
</evidence>
<feature type="transmembrane region" description="Helical" evidence="3">
    <location>
        <begin position="229"/>
        <end position="251"/>
    </location>
</feature>
<dbReference type="PANTHER" id="PTHR23176">
    <property type="entry name" value="RHO/RAC/CDC GTPASE-ACTIVATING PROTEIN"/>
    <property type="match status" value="1"/>
</dbReference>
<dbReference type="GO" id="GO:0005096">
    <property type="term" value="F:GTPase activator activity"/>
    <property type="evidence" value="ECO:0007669"/>
    <property type="project" value="UniProtKB-KW"/>
</dbReference>
<dbReference type="PROSITE" id="PS01159">
    <property type="entry name" value="WW_DOMAIN_1"/>
    <property type="match status" value="1"/>
</dbReference>
<dbReference type="InterPro" id="IPR050729">
    <property type="entry name" value="Rho-GAP"/>
</dbReference>
<evidence type="ECO:0000256" key="2">
    <source>
        <dbReference type="SAM" id="MobiDB-lite"/>
    </source>
</evidence>
<reference evidence="6" key="1">
    <citation type="journal article" date="2006" name="Science">
        <title>Ancient noncoding elements conserved in the human genome.</title>
        <authorList>
            <person name="Venkatesh B."/>
            <person name="Kirkness E.F."/>
            <person name="Loh Y.H."/>
            <person name="Halpern A.L."/>
            <person name="Lee A.P."/>
            <person name="Johnson J."/>
            <person name="Dandona N."/>
            <person name="Viswanathan L.D."/>
            <person name="Tay A."/>
            <person name="Venter J.C."/>
            <person name="Strausberg R.L."/>
            <person name="Brenner S."/>
        </authorList>
    </citation>
    <scope>NUCLEOTIDE SEQUENCE [LARGE SCALE GENOMIC DNA]</scope>
</reference>
<proteinExistence type="predicted"/>
<dbReference type="PROSITE" id="PS50020">
    <property type="entry name" value="WW_DOMAIN_2"/>
    <property type="match status" value="2"/>
</dbReference>
<feature type="region of interest" description="Disordered" evidence="2">
    <location>
        <begin position="170"/>
        <end position="201"/>
    </location>
</feature>
<evidence type="ECO:0000256" key="3">
    <source>
        <dbReference type="SAM" id="Phobius"/>
    </source>
</evidence>
<dbReference type="Ensembl" id="ENSCMIT00000018900.1">
    <property type="protein sequence ID" value="ENSCMIP00000018550.1"/>
    <property type="gene ID" value="ENSCMIG00000008719.1"/>
</dbReference>
<dbReference type="STRING" id="7868.ENSCMIP00000018550"/>
<dbReference type="InterPro" id="IPR001202">
    <property type="entry name" value="WW_dom"/>
</dbReference>
<keyword evidence="3" id="KW-0812">Transmembrane</keyword>
<keyword evidence="3" id="KW-0472">Membrane</keyword>
<sequence>GAGFSHTAQAQVFEEGESLYQNVGILRQELARKPPPPTPPTLEAWETHSDQASGQLFYYNTVSGETTWDSPFQQPDNWEQPAPASPDPSDSVPSDPGIPSDPYEEWESHVDEASGRTYFYHPATGETTWELPSPREEGTPEHMDPSVNLRNQRPPTPEQDYPEIIEEIPEEPWGHRRTPSSWSQDLNSEPESPTGSDIPPGWSCHTDPEGQLLYTSDFTQETVRTMCVYSMYGCMCACVQYVCVCTVFVCVCARHMCTRRMCVCALCIHTVCV</sequence>
<feature type="domain" description="WW" evidence="4">
    <location>
        <begin position="106"/>
        <end position="134"/>
    </location>
</feature>
<dbReference type="Gene3D" id="2.20.70.10">
    <property type="match status" value="2"/>
</dbReference>
<feature type="region of interest" description="Disordered" evidence="2">
    <location>
        <begin position="27"/>
        <end position="109"/>
    </location>
</feature>
<organism evidence="5 6">
    <name type="scientific">Callorhinchus milii</name>
    <name type="common">Ghost shark</name>
    <dbReference type="NCBI Taxonomy" id="7868"/>
    <lineage>
        <taxon>Eukaryota</taxon>
        <taxon>Metazoa</taxon>
        <taxon>Chordata</taxon>
        <taxon>Craniata</taxon>
        <taxon>Vertebrata</taxon>
        <taxon>Chondrichthyes</taxon>
        <taxon>Holocephali</taxon>
        <taxon>Chimaeriformes</taxon>
        <taxon>Callorhinchidae</taxon>
        <taxon>Callorhinchus</taxon>
    </lineage>
</organism>
<evidence type="ECO:0000256" key="1">
    <source>
        <dbReference type="ARBA" id="ARBA00022468"/>
    </source>
</evidence>
<keyword evidence="1" id="KW-0343">GTPase activation</keyword>